<evidence type="ECO:0000256" key="8">
    <source>
        <dbReference type="ARBA" id="ARBA00022833"/>
    </source>
</evidence>
<organism evidence="14 15">
    <name type="scientific">Pyxidicoccus fallax</name>
    <dbReference type="NCBI Taxonomy" id="394095"/>
    <lineage>
        <taxon>Bacteria</taxon>
        <taxon>Pseudomonadati</taxon>
        <taxon>Myxococcota</taxon>
        <taxon>Myxococcia</taxon>
        <taxon>Myxococcales</taxon>
        <taxon>Cystobacterineae</taxon>
        <taxon>Myxococcaceae</taxon>
        <taxon>Pyxidicoccus</taxon>
    </lineage>
</organism>
<dbReference type="NCBIfam" id="NF038112">
    <property type="entry name" value="myxo_dep_M36"/>
    <property type="match status" value="1"/>
</dbReference>
<dbReference type="SMART" id="SM00089">
    <property type="entry name" value="PKD"/>
    <property type="match status" value="5"/>
</dbReference>
<dbReference type="GO" id="GO:0008270">
    <property type="term" value="F:zinc ion binding"/>
    <property type="evidence" value="ECO:0007669"/>
    <property type="project" value="InterPro"/>
</dbReference>
<comment type="subcellular location">
    <subcellularLocation>
        <location evidence="2">Secreted</location>
    </subcellularLocation>
</comment>
<dbReference type="NCBIfam" id="TIGR03382">
    <property type="entry name" value="GC_trans_RRR"/>
    <property type="match status" value="1"/>
</dbReference>
<comment type="caution">
    <text evidence="14">The sequence shown here is derived from an EMBL/GenBank/DDBJ whole genome shotgun (WGS) entry which is preliminary data.</text>
</comment>
<dbReference type="InterPro" id="IPR027268">
    <property type="entry name" value="Peptidase_M4/M1_CTD_sf"/>
</dbReference>
<evidence type="ECO:0000256" key="9">
    <source>
        <dbReference type="ARBA" id="ARBA00023049"/>
    </source>
</evidence>
<dbReference type="EMBL" id="JABBJJ010000071">
    <property type="protein sequence ID" value="NMO16553.1"/>
    <property type="molecule type" value="Genomic_DNA"/>
</dbReference>
<dbReference type="Gene3D" id="2.60.40.10">
    <property type="entry name" value="Immunoglobulins"/>
    <property type="match status" value="4"/>
</dbReference>
<evidence type="ECO:0000313" key="15">
    <source>
        <dbReference type="Proteomes" id="UP000518300"/>
    </source>
</evidence>
<evidence type="ECO:0000259" key="13">
    <source>
        <dbReference type="SMART" id="SM00736"/>
    </source>
</evidence>
<sequence length="1656" mass="173196">MPNYDALQDAKPSGRASAGFKSVNPVKGARVSHRDALTGSPTFIWVNKTAEQTKLRSQFASMAPEQAALAQVKDHAALFGLTSFEAAGAKVASVSRNRQGVKVVKLEQQAGGIEVFRQGVNLLLNRDNELVAVSGVLSNHVSTTKPEARLRFQLPATQAIAVAYKDLTGNTLDPSLLAKTKTAHDAGPYSHFTLATYARPLEQGLVIPARVKQVLFPLPGALVPAYYLEINTGAADSKDSDYFSYVVSATDGSLLMRKNLTEDAEFSYRVFADSTPPYTPHEGPGGNSVTPHPTGNPDGYRPPFVAPALVTLESAPFSQLDPWLPDGAEVTRGNNVDAFANITPPDGYNQGDIRPTVTAPGVFDRTMLFDIQPNANETQISAATTSLFFMNNWLHDWFYDSGFDEASGNAQVSNYGRGGLEGDAINAQAQDFDGTNNANMRTPSDGAAPRMRMYLFSGVRNARLTVTAPASIAGNYQVGVASGFGPQTFDVSGSVVAALDEANTAGPTTTDACTAFTNAAEVAGKLALVDRGGCNFTVKLENAQTAGAIGVIIADNAAGPVTDIGGTATNITLPSLRLTQEDGARLRGALAEGVTATLFRGPTIGLDGTVDNQIVAHEWGHYISNRLIGNAAGLVNNQGRAMGEGWGDFTALLMTVRAEDINVPSNANWSGVYAMAEYATRGISVDSSFYGIRRGAYSVDPTKNALRFRHIMDGVALPTDTTPIIPGGVNSQVHNSGEIWASMLWECYVSLLRAHPFQEAQDRMKSYVVNGYKMTPVAPTYTEARDAVLASALANDPADFQRLWAAFARRGMGVGAVAPDRYSTNHAGVVESYELGVDVELVEAKYADADPAAGDADGILDNGETGTILVSVFNKGSSPADATSATVVSTTPGVTVGNRGTVNFPAIPAGGTAEVSIPVSLRGAGFAQRVDLVVAIRDDGQVVPGDKSTTLSFKANYDEVPLATATETVEASDDNLPWENDADETLVVGTFEVIELEDLNRAFFGPNLGAAGDIRLVTPPLEVSSTEPLSLVFRHAYSFEFDPDGYYDGAVIEISEDGGQTWTDIGDSLYNGELFEYEGNLNPLAGHRAIVGATPGFPAFITSTLNLGTAYAGKTVQIRFRIVSDNGAAATGWVLDDLSFSGITNKPFTRICDDNGTCGNTAPVVNAGADVTVDERAQVSLTGTAFDVDGQTLTYAWARVSGPAVTLTGANTLTPSFTAPEVTANSTLVLRLTVSDGTVTSTDTVNVVIRQVNRAPTVNAGVDLIAVERSTVTLTGSASDADNNALTYLWTQTAGTPVALSGYNTATATFTAPETATGEMLTFRLAVSDGQTSGNDTVNVRIDNANRAPMVTASSVSVDERSTATLQATASDADGDNLTYAWTQLDGEPVTLEGADTATATFSTGNVSADAELRFRVSVSDGQASTTADVVVNVRDVNRAPTVNAGLDGTVAEGATATLSGSASDEDGDTLTYHWVQVSGTPVALSGANAATATFTAPATAGGETLIFALTVSDGKSTTSDTVSVVVNAANKAPVAKARIFTTGNQTAIILDGSESSDPDGDAITYKWQQTGGPSVSIANPNQAVLSVDVPEIDDAATFSFRLTVTDSEGATHSVDVQTSAKPDHGGGCSSTGAGAPAGMLGLALLSLLRRRRKLV</sequence>
<evidence type="ECO:0000256" key="7">
    <source>
        <dbReference type="ARBA" id="ARBA00022801"/>
    </source>
</evidence>
<dbReference type="GO" id="GO:0005615">
    <property type="term" value="C:extracellular space"/>
    <property type="evidence" value="ECO:0007669"/>
    <property type="project" value="InterPro"/>
</dbReference>
<dbReference type="Gene3D" id="3.10.170.10">
    <property type="match status" value="1"/>
</dbReference>
<dbReference type="InterPro" id="IPR024038">
    <property type="entry name" value="MYXO-CTERM"/>
</dbReference>
<keyword evidence="10" id="KW-0865">Zymogen</keyword>
<keyword evidence="4" id="KW-0964">Secreted</keyword>
<feature type="domain" description="PKD/Chitinase" evidence="12">
    <location>
        <begin position="1257"/>
        <end position="1345"/>
    </location>
</feature>
<evidence type="ECO:0000256" key="4">
    <source>
        <dbReference type="ARBA" id="ARBA00022525"/>
    </source>
</evidence>
<dbReference type="InterPro" id="IPR003137">
    <property type="entry name" value="PA_domain"/>
</dbReference>
<feature type="domain" description="Dystroglycan-type cadherin-like" evidence="13">
    <location>
        <begin position="1163"/>
        <end position="1256"/>
    </location>
</feature>
<reference evidence="14 15" key="1">
    <citation type="submission" date="2020-04" db="EMBL/GenBank/DDBJ databases">
        <title>Draft genome of Pyxidicoccus fallax type strain.</title>
        <authorList>
            <person name="Whitworth D.E."/>
        </authorList>
    </citation>
    <scope>NUCLEOTIDE SEQUENCE [LARGE SCALE GENOMIC DNA]</scope>
    <source>
        <strain evidence="14 15">DSM 14698</strain>
    </source>
</reference>
<dbReference type="Gene3D" id="2.60.120.260">
    <property type="entry name" value="Galactose-binding domain-like"/>
    <property type="match status" value="1"/>
</dbReference>
<feature type="region of interest" description="Disordered" evidence="11">
    <location>
        <begin position="1"/>
        <end position="21"/>
    </location>
</feature>
<feature type="domain" description="PKD/Chitinase" evidence="12">
    <location>
        <begin position="1348"/>
        <end position="1437"/>
    </location>
</feature>
<dbReference type="InterPro" id="IPR046450">
    <property type="entry name" value="PA_dom_sf"/>
</dbReference>
<dbReference type="Gene3D" id="3.50.30.30">
    <property type="match status" value="1"/>
</dbReference>
<proteinExistence type="inferred from homology"/>
<gene>
    <name evidence="14" type="ORF">HG543_17060</name>
</gene>
<dbReference type="InterPro" id="IPR013783">
    <property type="entry name" value="Ig-like_fold"/>
</dbReference>
<keyword evidence="6" id="KW-0479">Metal-binding</keyword>
<feature type="domain" description="PKD/Chitinase" evidence="12">
    <location>
        <begin position="1533"/>
        <end position="1620"/>
    </location>
</feature>
<dbReference type="Pfam" id="PF22352">
    <property type="entry name" value="K319L-like_PKD"/>
    <property type="match status" value="5"/>
</dbReference>
<evidence type="ECO:0000313" key="14">
    <source>
        <dbReference type="EMBL" id="NMO16553.1"/>
    </source>
</evidence>
<dbReference type="InterPro" id="IPR022409">
    <property type="entry name" value="PKD/Chitinase_dom"/>
</dbReference>
<protein>
    <submittedName>
        <fullName evidence="14">Peptidase M36</fullName>
    </submittedName>
</protein>
<dbReference type="GO" id="GO:0006508">
    <property type="term" value="P:proteolysis"/>
    <property type="evidence" value="ECO:0007669"/>
    <property type="project" value="UniProtKB-KW"/>
</dbReference>
<dbReference type="InterPro" id="IPR001842">
    <property type="entry name" value="Peptidase_M36"/>
</dbReference>
<comment type="similarity">
    <text evidence="3">Belongs to the peptidase M36 family.</text>
</comment>
<evidence type="ECO:0000259" key="12">
    <source>
        <dbReference type="SMART" id="SM00089"/>
    </source>
</evidence>
<evidence type="ECO:0000256" key="2">
    <source>
        <dbReference type="ARBA" id="ARBA00004613"/>
    </source>
</evidence>
<evidence type="ECO:0000256" key="11">
    <source>
        <dbReference type="SAM" id="MobiDB-lite"/>
    </source>
</evidence>
<evidence type="ECO:0000256" key="3">
    <source>
        <dbReference type="ARBA" id="ARBA00006006"/>
    </source>
</evidence>
<dbReference type="SUPFAM" id="SSF52025">
    <property type="entry name" value="PA domain"/>
    <property type="match status" value="1"/>
</dbReference>
<name>A0A848LGE9_9BACT</name>
<dbReference type="Gene3D" id="1.10.390.10">
    <property type="entry name" value="Neutral Protease Domain 2"/>
    <property type="match status" value="1"/>
</dbReference>
<evidence type="ECO:0000256" key="5">
    <source>
        <dbReference type="ARBA" id="ARBA00022670"/>
    </source>
</evidence>
<feature type="domain" description="Dystroglycan-type cadherin-like" evidence="13">
    <location>
        <begin position="1442"/>
        <end position="1534"/>
    </location>
</feature>
<dbReference type="SUPFAM" id="SSF55486">
    <property type="entry name" value="Metalloproteases ('zincins'), catalytic domain"/>
    <property type="match status" value="1"/>
</dbReference>
<dbReference type="InterPro" id="IPR017756">
    <property type="entry name" value="TM_Gly-Cys-Arg_CS"/>
</dbReference>
<dbReference type="GO" id="GO:0004222">
    <property type="term" value="F:metalloendopeptidase activity"/>
    <property type="evidence" value="ECO:0007669"/>
    <property type="project" value="InterPro"/>
</dbReference>
<feature type="region of interest" description="Disordered" evidence="11">
    <location>
        <begin position="275"/>
        <end position="299"/>
    </location>
</feature>
<dbReference type="PANTHER" id="PTHR33478">
    <property type="entry name" value="EXTRACELLULAR METALLOPROTEINASE MEP"/>
    <property type="match status" value="1"/>
</dbReference>
<dbReference type="InterPro" id="IPR006644">
    <property type="entry name" value="Cadg"/>
</dbReference>
<comment type="cofactor">
    <cofactor evidence="1">
        <name>Zn(2+)</name>
        <dbReference type="ChEBI" id="CHEBI:29105"/>
    </cofactor>
</comment>
<keyword evidence="8" id="KW-0862">Zinc</keyword>
<dbReference type="Gene3D" id="2.60.40.3010">
    <property type="match status" value="1"/>
</dbReference>
<accession>A0A848LGE9</accession>
<keyword evidence="5" id="KW-0645">Protease</keyword>
<evidence type="ECO:0000256" key="6">
    <source>
        <dbReference type="ARBA" id="ARBA00022723"/>
    </source>
</evidence>
<dbReference type="InterPro" id="IPR050371">
    <property type="entry name" value="Fungal_virulence_M36"/>
</dbReference>
<feature type="domain" description="PKD/Chitinase" evidence="12">
    <location>
        <begin position="1440"/>
        <end position="1530"/>
    </location>
</feature>
<feature type="domain" description="Dystroglycan-type cadherin-like" evidence="13">
    <location>
        <begin position="1337"/>
        <end position="1441"/>
    </location>
</feature>
<evidence type="ECO:0000256" key="10">
    <source>
        <dbReference type="ARBA" id="ARBA00023145"/>
    </source>
</evidence>
<dbReference type="Pfam" id="PF02225">
    <property type="entry name" value="PA"/>
    <property type="match status" value="1"/>
</dbReference>
<evidence type="ECO:0000256" key="1">
    <source>
        <dbReference type="ARBA" id="ARBA00001947"/>
    </source>
</evidence>
<keyword evidence="9" id="KW-0482">Metalloprotease</keyword>
<dbReference type="CDD" id="cd04818">
    <property type="entry name" value="PA_subtilisin_1"/>
    <property type="match status" value="1"/>
</dbReference>
<dbReference type="Pfam" id="PF02128">
    <property type="entry name" value="Peptidase_M36"/>
    <property type="match status" value="1"/>
</dbReference>
<dbReference type="NCBIfam" id="TIGR03901">
    <property type="entry name" value="MYXO-CTERM"/>
    <property type="match status" value="1"/>
</dbReference>
<keyword evidence="7" id="KW-0378">Hydrolase</keyword>
<dbReference type="GO" id="GO:0016020">
    <property type="term" value="C:membrane"/>
    <property type="evidence" value="ECO:0007669"/>
    <property type="project" value="InterPro"/>
</dbReference>
<keyword evidence="15" id="KW-1185">Reference proteome</keyword>
<dbReference type="Proteomes" id="UP000518300">
    <property type="component" value="Unassembled WGS sequence"/>
</dbReference>
<dbReference type="SMART" id="SM00736">
    <property type="entry name" value="CADG"/>
    <property type="match status" value="3"/>
</dbReference>
<feature type="domain" description="PKD/Chitinase" evidence="12">
    <location>
        <begin position="1164"/>
        <end position="1252"/>
    </location>
</feature>
<dbReference type="PANTHER" id="PTHR33478:SF1">
    <property type="entry name" value="EXTRACELLULAR METALLOPROTEINASE MEP"/>
    <property type="match status" value="1"/>
</dbReference>